<dbReference type="Pfam" id="PF03109">
    <property type="entry name" value="ABC1"/>
    <property type="match status" value="1"/>
</dbReference>
<dbReference type="InterPro" id="IPR004147">
    <property type="entry name" value="ABC1_dom"/>
</dbReference>
<protein>
    <recommendedName>
        <fullName evidence="1">ABC1 atypical kinase-like domain-containing protein</fullName>
    </recommendedName>
</protein>
<organism evidence="2">
    <name type="scientific">Aureoumbra lagunensis</name>
    <dbReference type="NCBI Taxonomy" id="44058"/>
    <lineage>
        <taxon>Eukaryota</taxon>
        <taxon>Sar</taxon>
        <taxon>Stramenopiles</taxon>
        <taxon>Ochrophyta</taxon>
        <taxon>Pelagophyceae</taxon>
        <taxon>Pelagomonadales</taxon>
        <taxon>Aureoumbra</taxon>
    </lineage>
</organism>
<dbReference type="InterPro" id="IPR051130">
    <property type="entry name" value="Mito_struct-func_regulator"/>
</dbReference>
<accession>A0A7S3NGG7</accession>
<dbReference type="EMBL" id="HBIJ01000295">
    <property type="protein sequence ID" value="CAE0359511.1"/>
    <property type="molecule type" value="Transcribed_RNA"/>
</dbReference>
<dbReference type="CDD" id="cd05121">
    <property type="entry name" value="ABC1_ADCK3-like"/>
    <property type="match status" value="1"/>
</dbReference>
<feature type="domain" description="ABC1 atypical kinase-like" evidence="1">
    <location>
        <begin position="31"/>
        <end position="296"/>
    </location>
</feature>
<evidence type="ECO:0000313" key="2">
    <source>
        <dbReference type="EMBL" id="CAE0359511.1"/>
    </source>
</evidence>
<gene>
    <name evidence="2" type="ORF">ALAG00032_LOCUS239</name>
</gene>
<dbReference type="InterPro" id="IPR011009">
    <property type="entry name" value="Kinase-like_dom_sf"/>
</dbReference>
<dbReference type="SUPFAM" id="SSF56112">
    <property type="entry name" value="Protein kinase-like (PK-like)"/>
    <property type="match status" value="1"/>
</dbReference>
<reference evidence="2" key="1">
    <citation type="submission" date="2021-01" db="EMBL/GenBank/DDBJ databases">
        <authorList>
            <person name="Corre E."/>
            <person name="Pelletier E."/>
            <person name="Niang G."/>
            <person name="Scheremetjew M."/>
            <person name="Finn R."/>
            <person name="Kale V."/>
            <person name="Holt S."/>
            <person name="Cochrane G."/>
            <person name="Meng A."/>
            <person name="Brown T."/>
            <person name="Cohen L."/>
        </authorList>
    </citation>
    <scope>NUCLEOTIDE SEQUENCE</scope>
    <source>
        <strain evidence="2">CCMP1510</strain>
    </source>
</reference>
<name>A0A7S3NGG7_9STRA</name>
<proteinExistence type="predicted"/>
<dbReference type="AlphaFoldDB" id="A0A7S3NGG7"/>
<sequence length="391" mass="43897">MRGAYVKSAQLVATAFPEALPDAWVARLETLVDDAPARPWTETRQVLENELGAKLLNASFIYINPEPIAAASIGQVHQGILRSPTTERRVAVKVTYPGVDRLIMSDLSNIRRVIRMLKPALLPAIDEFRARVSGEFDFIAEARRADSVAAFFERRPDLRKKVIAPRSVPGLTTRRVLVMDWLDGKSLRDSLRLEYTQATKESYIGIWKTYKLFRLRRKARKALETVAMAHGAMIFDHGAFTVDPHPGNIVDCRRSRNGRIGIIDFGSFQTFTPQQRAKLAALYSALYDRDTPAIVSAMTALGFRSKNTDPEFVCAFATQCFDRDIVDTSPYQLLASMEEQDKLLAIPSSYMLAARVSLLIRGLARRLGYSDFSCSALWRDEFARCLSPADI</sequence>
<dbReference type="PANTHER" id="PTHR43173:SF12">
    <property type="entry name" value="PROTEIN KINASE SUPERFAMILY PROTEIN"/>
    <property type="match status" value="1"/>
</dbReference>
<dbReference type="PANTHER" id="PTHR43173">
    <property type="entry name" value="ABC1 FAMILY PROTEIN"/>
    <property type="match status" value="1"/>
</dbReference>
<evidence type="ECO:0000259" key="1">
    <source>
        <dbReference type="Pfam" id="PF03109"/>
    </source>
</evidence>